<name>A0A1I7SKC6_BURXY</name>
<sequence length="80" mass="8925">MFGWSVILPLFFGNGLKSFEGGNSKQSNGMMLSFDVGQVGLQRDREWENMTHRDVDFGITGTTETAGRSQKNLYLVQGAY</sequence>
<dbReference type="AlphaFoldDB" id="A0A1I7SKC6"/>
<protein>
    <submittedName>
        <fullName evidence="2">Porin</fullName>
    </submittedName>
</protein>
<dbReference type="WBParaSite" id="BXY_1350600.1">
    <property type="protein sequence ID" value="BXY_1350600.1"/>
    <property type="gene ID" value="BXY_1350600"/>
</dbReference>
<dbReference type="Proteomes" id="UP000095284">
    <property type="component" value="Unplaced"/>
</dbReference>
<proteinExistence type="predicted"/>
<reference evidence="2" key="1">
    <citation type="submission" date="2016-11" db="UniProtKB">
        <authorList>
            <consortium name="WormBaseParasite"/>
        </authorList>
    </citation>
    <scope>IDENTIFICATION</scope>
</reference>
<evidence type="ECO:0000313" key="1">
    <source>
        <dbReference type="Proteomes" id="UP000095284"/>
    </source>
</evidence>
<organism evidence="1 2">
    <name type="scientific">Bursaphelenchus xylophilus</name>
    <name type="common">Pinewood nematode worm</name>
    <name type="synonym">Aphelenchoides xylophilus</name>
    <dbReference type="NCBI Taxonomy" id="6326"/>
    <lineage>
        <taxon>Eukaryota</taxon>
        <taxon>Metazoa</taxon>
        <taxon>Ecdysozoa</taxon>
        <taxon>Nematoda</taxon>
        <taxon>Chromadorea</taxon>
        <taxon>Rhabditida</taxon>
        <taxon>Tylenchina</taxon>
        <taxon>Tylenchomorpha</taxon>
        <taxon>Aphelenchoidea</taxon>
        <taxon>Aphelenchoididae</taxon>
        <taxon>Bursaphelenchus</taxon>
    </lineage>
</organism>
<accession>A0A1I7SKC6</accession>
<evidence type="ECO:0000313" key="2">
    <source>
        <dbReference type="WBParaSite" id="BXY_1350600.1"/>
    </source>
</evidence>